<reference evidence="2" key="1">
    <citation type="submission" date="2020-12" db="EMBL/GenBank/DDBJ databases">
        <title>Sanguibacter suaedae sp. nov., isolated from Suaeda aralocaspica.</title>
        <authorList>
            <person name="Ma Q."/>
        </authorList>
    </citation>
    <scope>NUCLEOTIDE SEQUENCE</scope>
    <source>
        <strain evidence="2">YZGR15</strain>
    </source>
</reference>
<feature type="chain" id="PRO_5038755020" description="Lipoprotein" evidence="1">
    <location>
        <begin position="26"/>
        <end position="134"/>
    </location>
</feature>
<organism evidence="2 3">
    <name type="scientific">Sanguibacter suaedae</name>
    <dbReference type="NCBI Taxonomy" id="2795737"/>
    <lineage>
        <taxon>Bacteria</taxon>
        <taxon>Bacillati</taxon>
        <taxon>Actinomycetota</taxon>
        <taxon>Actinomycetes</taxon>
        <taxon>Micrococcales</taxon>
        <taxon>Sanguibacteraceae</taxon>
        <taxon>Sanguibacter</taxon>
    </lineage>
</organism>
<dbReference type="PROSITE" id="PS51257">
    <property type="entry name" value="PROKAR_LIPOPROTEIN"/>
    <property type="match status" value="1"/>
</dbReference>
<keyword evidence="3" id="KW-1185">Reference proteome</keyword>
<evidence type="ECO:0000313" key="3">
    <source>
        <dbReference type="Proteomes" id="UP000602087"/>
    </source>
</evidence>
<accession>A0A934M7Q6</accession>
<feature type="signal peptide" evidence="1">
    <location>
        <begin position="1"/>
        <end position="25"/>
    </location>
</feature>
<protein>
    <recommendedName>
        <fullName evidence="4">Lipoprotein</fullName>
    </recommendedName>
</protein>
<keyword evidence="1" id="KW-0732">Signal</keyword>
<comment type="caution">
    <text evidence="2">The sequence shown here is derived from an EMBL/GenBank/DDBJ whole genome shotgun (WGS) entry which is preliminary data.</text>
</comment>
<name>A0A934M7Q6_9MICO</name>
<evidence type="ECO:0000313" key="2">
    <source>
        <dbReference type="EMBL" id="MBI9115677.1"/>
    </source>
</evidence>
<evidence type="ECO:0000256" key="1">
    <source>
        <dbReference type="SAM" id="SignalP"/>
    </source>
</evidence>
<dbReference type="Proteomes" id="UP000602087">
    <property type="component" value="Unassembled WGS sequence"/>
</dbReference>
<proteinExistence type="predicted"/>
<dbReference type="RefSeq" id="WP_198734238.1">
    <property type="nucleotide sequence ID" value="NZ_JAEINH010000009.1"/>
</dbReference>
<dbReference type="EMBL" id="JAEINH010000009">
    <property type="protein sequence ID" value="MBI9115677.1"/>
    <property type="molecule type" value="Genomic_DNA"/>
</dbReference>
<dbReference type="AlphaFoldDB" id="A0A934M7Q6"/>
<sequence length="134" mass="14153">MTARALTALTSAALLVALAGCSSDAPPTDASVDAYCDAYTEWALTTEGTDWEAYSEAAGRLVEVGTPEGTPDAERHAVELFADWVRSEAPGERLSIAQWAPEEDRAGIYGLMDWSQVTCVTGEVAETGANPLGR</sequence>
<gene>
    <name evidence="2" type="ORF">JAV76_11695</name>
</gene>
<evidence type="ECO:0008006" key="4">
    <source>
        <dbReference type="Google" id="ProtNLM"/>
    </source>
</evidence>